<keyword evidence="4" id="KW-0862">Zinc</keyword>
<keyword evidence="3 5" id="KW-0443">Lipid metabolism</keyword>
<evidence type="ECO:0008006" key="11">
    <source>
        <dbReference type="Google" id="ProtNLM"/>
    </source>
</evidence>
<feature type="active site" description="Proton acceptor" evidence="5">
    <location>
        <position position="924"/>
    </location>
</feature>
<dbReference type="RefSeq" id="XP_044651162.1">
    <property type="nucleotide sequence ID" value="XM_044795227.1"/>
</dbReference>
<dbReference type="Gene3D" id="3.40.1090.10">
    <property type="entry name" value="Cytosolic phospholipase A2 catalytic domain"/>
    <property type="match status" value="1"/>
</dbReference>
<keyword evidence="4" id="KW-0479">Metal-binding</keyword>
<evidence type="ECO:0000256" key="2">
    <source>
        <dbReference type="ARBA" id="ARBA00022963"/>
    </source>
</evidence>
<feature type="compositionally biased region" description="Low complexity" evidence="6">
    <location>
        <begin position="1269"/>
        <end position="1284"/>
    </location>
</feature>
<dbReference type="InterPro" id="IPR001841">
    <property type="entry name" value="Znf_RING"/>
</dbReference>
<evidence type="ECO:0000313" key="9">
    <source>
        <dbReference type="EMBL" id="GIZ36675.1"/>
    </source>
</evidence>
<dbReference type="GO" id="GO:0019369">
    <property type="term" value="P:arachidonate metabolic process"/>
    <property type="evidence" value="ECO:0007669"/>
    <property type="project" value="TreeGrafter"/>
</dbReference>
<reference evidence="9 10" key="1">
    <citation type="submission" date="2021-01" db="EMBL/GenBank/DDBJ databases">
        <title>Cercospora kikuchii MAFF 305040 whole genome shotgun sequence.</title>
        <authorList>
            <person name="Kashiwa T."/>
            <person name="Suzuki T."/>
        </authorList>
    </citation>
    <scope>NUCLEOTIDE SEQUENCE [LARGE SCALE GENOMIC DNA]</scope>
    <source>
        <strain evidence="9 10">MAFF 305040</strain>
    </source>
</reference>
<dbReference type="InterPro" id="IPR027417">
    <property type="entry name" value="P-loop_NTPase"/>
</dbReference>
<protein>
    <recommendedName>
        <fullName evidence="11">FabD/lysophospholipase-like protein</fullName>
    </recommendedName>
</protein>
<feature type="short sequence motif" description="GXGXXG" evidence="5">
    <location>
        <begin position="732"/>
        <end position="737"/>
    </location>
</feature>
<proteinExistence type="predicted"/>
<keyword evidence="1 5" id="KW-0378">Hydrolase</keyword>
<evidence type="ECO:0000256" key="4">
    <source>
        <dbReference type="PROSITE-ProRule" id="PRU00175"/>
    </source>
</evidence>
<dbReference type="CDD" id="cd16449">
    <property type="entry name" value="RING-HC"/>
    <property type="match status" value="1"/>
</dbReference>
<dbReference type="PANTHER" id="PTHR24185:SF1">
    <property type="entry name" value="CALCIUM-INDEPENDENT PHOSPHOLIPASE A2-GAMMA"/>
    <property type="match status" value="1"/>
</dbReference>
<feature type="region of interest" description="Disordered" evidence="6">
    <location>
        <begin position="1211"/>
        <end position="1307"/>
    </location>
</feature>
<evidence type="ECO:0000256" key="6">
    <source>
        <dbReference type="SAM" id="MobiDB-lite"/>
    </source>
</evidence>
<gene>
    <name evidence="9" type="ORF">CKM354_000014300</name>
</gene>
<feature type="compositionally biased region" description="Polar residues" evidence="6">
    <location>
        <begin position="1235"/>
        <end position="1246"/>
    </location>
</feature>
<feature type="active site" description="Nucleophile" evidence="5">
    <location>
        <position position="768"/>
    </location>
</feature>
<comment type="caution">
    <text evidence="9">The sequence shown here is derived from an EMBL/GenBank/DDBJ whole genome shotgun (WGS) entry which is preliminary data.</text>
</comment>
<dbReference type="OrthoDB" id="194358at2759"/>
<dbReference type="GO" id="GO:0046486">
    <property type="term" value="P:glycerolipid metabolic process"/>
    <property type="evidence" value="ECO:0007669"/>
    <property type="project" value="UniProtKB-ARBA"/>
</dbReference>
<dbReference type="PANTHER" id="PTHR24185">
    <property type="entry name" value="CALCIUM-INDEPENDENT PHOSPHOLIPASE A2-GAMMA"/>
    <property type="match status" value="1"/>
</dbReference>
<feature type="short sequence motif" description="DGA/G" evidence="5">
    <location>
        <begin position="924"/>
        <end position="926"/>
    </location>
</feature>
<dbReference type="GO" id="GO:0047499">
    <property type="term" value="F:calcium-independent phospholipase A2 activity"/>
    <property type="evidence" value="ECO:0007669"/>
    <property type="project" value="TreeGrafter"/>
</dbReference>
<dbReference type="Proteomes" id="UP000825890">
    <property type="component" value="Unassembled WGS sequence"/>
</dbReference>
<feature type="domain" description="PNPLA" evidence="8">
    <location>
        <begin position="728"/>
        <end position="937"/>
    </location>
</feature>
<feature type="domain" description="RING-type" evidence="7">
    <location>
        <begin position="662"/>
        <end position="706"/>
    </location>
</feature>
<dbReference type="EMBL" id="BOLY01000001">
    <property type="protein sequence ID" value="GIZ36675.1"/>
    <property type="molecule type" value="Genomic_DNA"/>
</dbReference>
<accession>A0A9P3FBK6</accession>
<evidence type="ECO:0000256" key="3">
    <source>
        <dbReference type="ARBA" id="ARBA00023098"/>
    </source>
</evidence>
<dbReference type="InterPro" id="IPR002641">
    <property type="entry name" value="PNPLA_dom"/>
</dbReference>
<keyword evidence="2 5" id="KW-0442">Lipid degradation</keyword>
<dbReference type="GO" id="GO:0016042">
    <property type="term" value="P:lipid catabolic process"/>
    <property type="evidence" value="ECO:0007669"/>
    <property type="project" value="UniProtKB-UniRule"/>
</dbReference>
<sequence>MTSPLQGTWMWRQCAGFGNHKCLSPDAWFCENCGRSYCDRCWELQGPHEDLIYTSDRIPHEKIDQGLYQFYNDVFSARRSREESLKLHRNDVNSLWFEVTRDQHEGHKFKDWGTYATLMANSPSTTPPGKRRPPKYPQLISFVGETAAGKSTLIKILIGRQAMKTVNDMPDIHFPSPVVGSVRDDTVATSGDVHLYAGPATYHQDFPHLYVDCEGLNGGEGDPIAKQARAPEILGNRARRGSADTIHATLITQLSRGPFQGRIRPLIWATTEKLRMREHAVTILYPRLLYTFSDVVVFVLDKPRTFEAQVLIKLLDWAASSLENSVNQPTLPHAIIALNASDLAIHESEWKTEAATDNLLGQIDKVFTNAHELQAHKEKWKYTPGVKIDSVKDLIGMYYASFTVVRIPKKGRYNRMEKQIAILQDTIDAQCRKSREERRRQRRLLNDEDLNMYLQAAFDHFASMDWDLPFNFVKVSLLNNPLPEDFTGHILQLPRALQRHFPDQGGVWLFEHLAKIVSSYIFFDCIKHRQGSIEDHFDSYKEYLKDAFEEFCQKYLPCSWKYKDTRCVNVRVGHTSKGHQDSKGTIIGKGLYETDLAASTADQGWLGDVYFQLMALQDALRQSQSPHEDLDATAILNFHQRHLNKAFNQVQGAEHFVSHTTCFSCLMAIPEYTLPCGHVLCSACSRAYGKEVRPHIRLLSVCPLHHDRPFITDHRINFKPEHAGTRVLCLDGGGIRGIIELAVLGLIENTLGCGFQIQAFFDLIVGTSTGGIIALGLGVKQGSVNACTGIFLKLCDQAFTEREFAGFVGLEQLTTLSHGSKYKTKPLRGALQKSLGDQPLFGDKDNASVFPIKVAVTATSGLGDKALIFTNYGRQSSAGSLYDFVRSDMPELGLKVYEAAAATSAAPDYFREYFHEPTSCTYLDGALYNNNPAQLANDERKLIWPDTAKSHPDLLLSVGTGRSRAGDYDADHPRGSFDHTERIKNATKGRRGGLFNMFRAVYKRFENILDAENAWESFVRSLDLDPTTDAQRYTRLNPELGEDPPPLDAKRDVSRLHELVKDKLRAPEFQFSAEIVALQLIASSFYFVTEQIKAGQGAKICRGRIHCKFEDHNNVRSMRQWLGHQCRDRFRPHVTVSHQQFPQAKQSFAIEVQSIIKEGIFEFRPIEIPISNQMSSTTIAMQLRTNCGREEEFPISGFPRNLMAEDNGTVFRTPSNVAHDPSKRRPRPTPALKITTDTPQKLPTLSESKDEGNGRTPQSGWSSKLLPNRLSKISTSSRSSISPRRSTDQATPGATQSATDEDRNESLVDEDLIKAIEASRSAPPLLRTTTAEYEEQMTQTLKRSLLEQ</sequence>
<name>A0A9P3FBK6_9PEZI</name>
<keyword evidence="10" id="KW-1185">Reference proteome</keyword>
<dbReference type="SUPFAM" id="SSF52540">
    <property type="entry name" value="P-loop containing nucleoside triphosphate hydrolases"/>
    <property type="match status" value="1"/>
</dbReference>
<dbReference type="GO" id="GO:0016020">
    <property type="term" value="C:membrane"/>
    <property type="evidence" value="ECO:0007669"/>
    <property type="project" value="TreeGrafter"/>
</dbReference>
<organism evidence="9 10">
    <name type="scientific">Cercospora kikuchii</name>
    <dbReference type="NCBI Taxonomy" id="84275"/>
    <lineage>
        <taxon>Eukaryota</taxon>
        <taxon>Fungi</taxon>
        <taxon>Dikarya</taxon>
        <taxon>Ascomycota</taxon>
        <taxon>Pezizomycotina</taxon>
        <taxon>Dothideomycetes</taxon>
        <taxon>Dothideomycetidae</taxon>
        <taxon>Mycosphaerellales</taxon>
        <taxon>Mycosphaerellaceae</taxon>
        <taxon>Cercospora</taxon>
    </lineage>
</organism>
<dbReference type="PROSITE" id="PS50089">
    <property type="entry name" value="ZF_RING_2"/>
    <property type="match status" value="1"/>
</dbReference>
<keyword evidence="4" id="KW-0863">Zinc-finger</keyword>
<dbReference type="PROSITE" id="PS51635">
    <property type="entry name" value="PNPLA"/>
    <property type="match status" value="1"/>
</dbReference>
<dbReference type="CDD" id="cd07199">
    <property type="entry name" value="Pat17_PNPLA8_PNPLA9_like"/>
    <property type="match status" value="1"/>
</dbReference>
<feature type="short sequence motif" description="GXSXG" evidence="5">
    <location>
        <begin position="766"/>
        <end position="770"/>
    </location>
</feature>
<dbReference type="Pfam" id="PF01734">
    <property type="entry name" value="Patatin"/>
    <property type="match status" value="1"/>
</dbReference>
<dbReference type="InterPro" id="IPR016035">
    <property type="entry name" value="Acyl_Trfase/lysoPLipase"/>
</dbReference>
<dbReference type="SUPFAM" id="SSF52151">
    <property type="entry name" value="FabD/lysophospholipase-like"/>
    <property type="match status" value="1"/>
</dbReference>
<feature type="compositionally biased region" description="Polar residues" evidence="6">
    <location>
        <begin position="1288"/>
        <end position="1298"/>
    </location>
</feature>
<evidence type="ECO:0000313" key="10">
    <source>
        <dbReference type="Proteomes" id="UP000825890"/>
    </source>
</evidence>
<evidence type="ECO:0000256" key="1">
    <source>
        <dbReference type="ARBA" id="ARBA00022801"/>
    </source>
</evidence>
<evidence type="ECO:0000259" key="8">
    <source>
        <dbReference type="PROSITE" id="PS51635"/>
    </source>
</evidence>
<dbReference type="GeneID" id="68285718"/>
<evidence type="ECO:0000259" key="7">
    <source>
        <dbReference type="PROSITE" id="PS50089"/>
    </source>
</evidence>
<evidence type="ECO:0000256" key="5">
    <source>
        <dbReference type="PROSITE-ProRule" id="PRU01161"/>
    </source>
</evidence>
<dbReference type="GO" id="GO:0008270">
    <property type="term" value="F:zinc ion binding"/>
    <property type="evidence" value="ECO:0007669"/>
    <property type="project" value="UniProtKB-KW"/>
</dbReference>